<dbReference type="PANTHER" id="PTHR10150">
    <property type="entry name" value="DNA REPAIR ENDONUCLEASE XPF"/>
    <property type="match status" value="1"/>
</dbReference>
<dbReference type="GO" id="GO:0003697">
    <property type="term" value="F:single-stranded DNA binding"/>
    <property type="evidence" value="ECO:0007669"/>
    <property type="project" value="InterPro"/>
</dbReference>
<dbReference type="NCBIfam" id="TIGR00596">
    <property type="entry name" value="rad1"/>
    <property type="match status" value="1"/>
</dbReference>
<evidence type="ECO:0000256" key="4">
    <source>
        <dbReference type="ARBA" id="ARBA00022759"/>
    </source>
</evidence>
<gene>
    <name evidence="12" type="ORF">GSTUAT00006570001</name>
</gene>
<dbReference type="GO" id="GO:0000736">
    <property type="term" value="P:double-strand break repair via single-strand annealing, removal of nonhomologous ends"/>
    <property type="evidence" value="ECO:0007669"/>
    <property type="project" value="TreeGrafter"/>
</dbReference>
<comment type="similarity">
    <text evidence="2">Belongs to the XPF family.</text>
</comment>
<keyword evidence="8" id="KW-0234">DNA repair</keyword>
<dbReference type="InterPro" id="IPR010994">
    <property type="entry name" value="RuvA_2-like"/>
</dbReference>
<dbReference type="GO" id="GO:0003684">
    <property type="term" value="F:damaged DNA binding"/>
    <property type="evidence" value="ECO:0007669"/>
    <property type="project" value="TreeGrafter"/>
</dbReference>
<feature type="domain" description="ERCC4" evidence="11">
    <location>
        <begin position="716"/>
        <end position="796"/>
    </location>
</feature>
<dbReference type="GO" id="GO:0000110">
    <property type="term" value="C:nucleotide-excision repair factor 1 complex"/>
    <property type="evidence" value="ECO:0007669"/>
    <property type="project" value="TreeGrafter"/>
</dbReference>
<evidence type="ECO:0000313" key="13">
    <source>
        <dbReference type="Proteomes" id="UP001412239"/>
    </source>
</evidence>
<evidence type="ECO:0000256" key="3">
    <source>
        <dbReference type="ARBA" id="ARBA00022722"/>
    </source>
</evidence>
<dbReference type="GO" id="GO:0000014">
    <property type="term" value="F:single-stranded DNA endodeoxyribonuclease activity"/>
    <property type="evidence" value="ECO:0007669"/>
    <property type="project" value="TreeGrafter"/>
</dbReference>
<keyword evidence="9" id="KW-0539">Nucleus</keyword>
<dbReference type="InterPro" id="IPR006167">
    <property type="entry name" value="XPF"/>
</dbReference>
<proteinExistence type="inferred from homology"/>
<dbReference type="EMBL" id="LN891084">
    <property type="protein sequence ID" value="CUS09368.1"/>
    <property type="molecule type" value="Genomic_DNA"/>
</dbReference>
<evidence type="ECO:0000256" key="1">
    <source>
        <dbReference type="ARBA" id="ARBA00004123"/>
    </source>
</evidence>
<keyword evidence="13" id="KW-1185">Reference proteome</keyword>
<organism evidence="12 13">
    <name type="scientific">Tuber aestivum</name>
    <name type="common">summer truffle</name>
    <dbReference type="NCBI Taxonomy" id="59557"/>
    <lineage>
        <taxon>Eukaryota</taxon>
        <taxon>Fungi</taxon>
        <taxon>Dikarya</taxon>
        <taxon>Ascomycota</taxon>
        <taxon>Pezizomycotina</taxon>
        <taxon>Pezizomycetes</taxon>
        <taxon>Pezizales</taxon>
        <taxon>Tuberaceae</taxon>
        <taxon>Tuber</taxon>
    </lineage>
</organism>
<keyword evidence="5" id="KW-0227">DNA damage</keyword>
<dbReference type="Proteomes" id="UP001412239">
    <property type="component" value="Unassembled WGS sequence"/>
</dbReference>
<dbReference type="CDD" id="cd20078">
    <property type="entry name" value="XPF_nuclease_XPF_euk"/>
    <property type="match status" value="1"/>
</dbReference>
<protein>
    <recommendedName>
        <fullName evidence="11">ERCC4 domain-containing protein</fullName>
    </recommendedName>
</protein>
<keyword evidence="7" id="KW-0238">DNA-binding</keyword>
<feature type="region of interest" description="Disordered" evidence="10">
    <location>
        <begin position="486"/>
        <end position="536"/>
    </location>
</feature>
<evidence type="ECO:0000256" key="2">
    <source>
        <dbReference type="ARBA" id="ARBA00010015"/>
    </source>
</evidence>
<evidence type="ECO:0000256" key="10">
    <source>
        <dbReference type="SAM" id="MobiDB-lite"/>
    </source>
</evidence>
<dbReference type="AlphaFoldDB" id="A0A292PRW0"/>
<dbReference type="SMART" id="SM00891">
    <property type="entry name" value="ERCC4"/>
    <property type="match status" value="1"/>
</dbReference>
<keyword evidence="6" id="KW-0378">Hydrolase</keyword>
<evidence type="ECO:0000256" key="7">
    <source>
        <dbReference type="ARBA" id="ARBA00023125"/>
    </source>
</evidence>
<keyword evidence="3" id="KW-0540">Nuclease</keyword>
<dbReference type="InterPro" id="IPR006166">
    <property type="entry name" value="ERCC4_domain"/>
</dbReference>
<name>A0A292PRW0_9PEZI</name>
<dbReference type="SUPFAM" id="SSF47781">
    <property type="entry name" value="RuvA domain 2-like"/>
    <property type="match status" value="1"/>
</dbReference>
<dbReference type="Gene3D" id="1.10.150.20">
    <property type="entry name" value="5' to 3' exonuclease, C-terminal subdomain"/>
    <property type="match status" value="1"/>
</dbReference>
<sequence>MSTPASSQPRVSLPLAYQQDLFEEVCEQDQLVILARGLGLLHIVTSLLHKYDAVGNNLVLLIGADDRENGWLGEALAEHAVRSGATEARGLKIINTEVASVSARAEMYKQGGIFSVTSRILVTDMLTDLMDCPKISGVVVLHSERVIATSTEAFILRIYRQKNQEGFLKAFSDNPEPFTTGFSPLATMMRNLFLRSPSLWPRFHVTVAKSLETKTAEVVELEVAMTDSMREIQTAVLECIETSISELRKSNSSLDLDDWTIDSALHKSFDVVVRRQLDPVWHRISWKTKQIVNDLTVLRRILHCLLTYDCVTFYQYLETILATHAPPPGSTRSSQSPWLFLDAAHTIFTLAKRRVYTGKADLSKKVPGKVPHGLEPTLEELPKWAMLAEVLGEIENDGYFNPAFSQSPRSTLIMCGDESTCRQIREFLQTMHETPLEDLINQDGELEKPSRASAAYMMRRKLRAYFAWKPDFAKLSALLYTGERKNQGQGQGNFGGPVNKIPSNESFRGRGPPPNKRRRVRGGAAAASGPNRQNAGAVQVTEEQSAQVAALLAGVQPTEGEQNLKQEIGADSFENMEDYYEFYEMNDLIVVHPYDGDMDERLLDELRPRYVIMYEPDPSFIRRIEVYRSSHKDREVRVYFLYYGKSVEEQRYLSTIRKEKDSFTKLVREKGPPQSMSVTLTLDAKAVEDPQEAFLRTVNTRIAGGGRVAATAVPPRVIVDIREFRSSLPSLLHGRNVEVVPCTLTVGDYILSPDICVERKSVQDLISSFKDGRLYTQCENMLLYYKNPMVLIEFDQNKSFNLEVCCPYPVSDKTYSYGINRTVQPFADLTGNMGQHDLQAKIVLLTIAFPKVKLIWSSSPYQTAEIFEELKRNQKEPDPLEAIKLGLEPGEEIAGVYNRTPQEVLRSIPGIDPKNIKTIMSEVENLVELSNMEEKDIAALIGDDAGKQVHGFFNRSAFS</sequence>
<accession>A0A292PRW0</accession>
<evidence type="ECO:0000259" key="11">
    <source>
        <dbReference type="SMART" id="SM00891"/>
    </source>
</evidence>
<dbReference type="InterPro" id="IPR011335">
    <property type="entry name" value="Restrct_endonuc-II-like"/>
</dbReference>
<keyword evidence="4" id="KW-0255">Endonuclease</keyword>
<dbReference type="GO" id="GO:0000724">
    <property type="term" value="P:double-strand break repair via homologous recombination"/>
    <property type="evidence" value="ECO:0007669"/>
    <property type="project" value="TreeGrafter"/>
</dbReference>
<dbReference type="FunFam" id="3.40.50.10130:FF:000002">
    <property type="entry name" value="DNA repair endonuclease XPF"/>
    <property type="match status" value="1"/>
</dbReference>
<evidence type="ECO:0000256" key="6">
    <source>
        <dbReference type="ARBA" id="ARBA00022801"/>
    </source>
</evidence>
<dbReference type="PANTHER" id="PTHR10150:SF0">
    <property type="entry name" value="DNA REPAIR ENDONUCLEASE XPF"/>
    <property type="match status" value="1"/>
</dbReference>
<dbReference type="SUPFAM" id="SSF52980">
    <property type="entry name" value="Restriction endonuclease-like"/>
    <property type="match status" value="1"/>
</dbReference>
<dbReference type="Gene3D" id="3.40.50.10130">
    <property type="match status" value="1"/>
</dbReference>
<dbReference type="InterPro" id="IPR047520">
    <property type="entry name" value="XPF_nuclease"/>
</dbReference>
<dbReference type="GO" id="GO:0000712">
    <property type="term" value="P:resolution of meiotic recombination intermediates"/>
    <property type="evidence" value="ECO:0007669"/>
    <property type="project" value="TreeGrafter"/>
</dbReference>
<evidence type="ECO:0000256" key="5">
    <source>
        <dbReference type="ARBA" id="ARBA00022763"/>
    </source>
</evidence>
<evidence type="ECO:0000313" key="12">
    <source>
        <dbReference type="EMBL" id="CUS09368.1"/>
    </source>
</evidence>
<dbReference type="Pfam" id="PF02732">
    <property type="entry name" value="ERCC4"/>
    <property type="match status" value="1"/>
</dbReference>
<reference evidence="12" key="1">
    <citation type="submission" date="2015-10" db="EMBL/GenBank/DDBJ databases">
        <authorList>
            <person name="Regsiter A."/>
            <person name="william w."/>
        </authorList>
    </citation>
    <scope>NUCLEOTIDE SEQUENCE</scope>
    <source>
        <strain evidence="12">Montdore</strain>
    </source>
</reference>
<comment type="subcellular location">
    <subcellularLocation>
        <location evidence="1">Nucleus</location>
    </subcellularLocation>
</comment>
<evidence type="ECO:0000256" key="9">
    <source>
        <dbReference type="ARBA" id="ARBA00023242"/>
    </source>
</evidence>
<dbReference type="GO" id="GO:1901255">
    <property type="term" value="P:nucleotide-excision repair involved in interstrand cross-link repair"/>
    <property type="evidence" value="ECO:0007669"/>
    <property type="project" value="TreeGrafter"/>
</dbReference>
<evidence type="ECO:0000256" key="8">
    <source>
        <dbReference type="ARBA" id="ARBA00023204"/>
    </source>
</evidence>